<keyword evidence="3" id="KW-0805">Transcription regulation</keyword>
<evidence type="ECO:0000256" key="4">
    <source>
        <dbReference type="ARBA" id="ARBA00023163"/>
    </source>
</evidence>
<dbReference type="GeneID" id="75832633"/>
<keyword evidence="2" id="KW-0749">Sporulation</keyword>
<feature type="region of interest" description="Disordered" evidence="6">
    <location>
        <begin position="1"/>
        <end position="164"/>
    </location>
</feature>
<dbReference type="PROSITE" id="PS51821">
    <property type="entry name" value="VELVET"/>
    <property type="match status" value="1"/>
</dbReference>
<evidence type="ECO:0000256" key="3">
    <source>
        <dbReference type="ARBA" id="ARBA00023015"/>
    </source>
</evidence>
<gene>
    <name evidence="8" type="ORF">J7T54_006155</name>
</gene>
<dbReference type="RefSeq" id="XP_051366672.1">
    <property type="nucleotide sequence ID" value="XM_051504397.1"/>
</dbReference>
<dbReference type="InterPro" id="IPR037525">
    <property type="entry name" value="Velvet_dom"/>
</dbReference>
<dbReference type="OrthoDB" id="3056235at2759"/>
<name>A0A9P9Y995_9HYPO</name>
<dbReference type="AlphaFoldDB" id="A0A9P9Y995"/>
<feature type="compositionally biased region" description="Polar residues" evidence="6">
    <location>
        <begin position="142"/>
        <end position="156"/>
    </location>
</feature>
<keyword evidence="4" id="KW-0804">Transcription</keyword>
<protein>
    <recommendedName>
        <fullName evidence="7">Velvet domain-containing protein</fullName>
    </recommendedName>
</protein>
<feature type="region of interest" description="Disordered" evidence="6">
    <location>
        <begin position="427"/>
        <end position="460"/>
    </location>
</feature>
<dbReference type="EMBL" id="JAGIXG020000001">
    <property type="protein sequence ID" value="KAI6785816.1"/>
    <property type="molecule type" value="Genomic_DNA"/>
</dbReference>
<dbReference type="GO" id="GO:0030435">
    <property type="term" value="P:sporulation resulting in formation of a cellular spore"/>
    <property type="evidence" value="ECO:0007669"/>
    <property type="project" value="UniProtKB-KW"/>
</dbReference>
<feature type="domain" description="Velvet" evidence="7">
    <location>
        <begin position="245"/>
        <end position="426"/>
    </location>
</feature>
<sequence>MSQNYPLWGPGAYNGRHPPPHASGPPPPQPPAQGAEPRIKLPPLASLAPVGSEHAEQQGHQHGHHSVPPTGPPQAPSREVTHGYAHVPLQGPPPAQYVDGPPPHVQAYHNQPPPPPPPSQQQYQHQRQMNGQYDDPRRHGDQSASTYAMPQSTYYTTAPDPRGRVMDMHSGEHFEVAESRGYPPSAPPYAQGNVLSEGPPLHHMDTHMHATGSMGPHPTAVQERQCVDMGAAIPNLLGEDKAHLVSTIKFELVLRQQPKAARACGAGERDRRTIDPPPVLQLLISSHALSQEEIAVYLRHEPYVMTAEIFDETGTHECAKMPAEFKHQRRMTGSLVGNPFFGKDEFGGEGTFFPFGDLSVRSLGTYTLKFKLFMIDPQDPRRRAPCLDEITSSPFQSYAAKGFPGIEPSSKLVRVLREQGCIISIKKGHDKKRPYRDSAEPSGGEDDDEGTSSNRRRREG</sequence>
<reference evidence="8" key="2">
    <citation type="submission" date="2022-07" db="EMBL/GenBank/DDBJ databases">
        <authorList>
            <person name="Goncalves M.F.M."/>
            <person name="Hilario S."/>
            <person name="Van De Peer Y."/>
            <person name="Esteves A.C."/>
            <person name="Alves A."/>
        </authorList>
    </citation>
    <scope>NUCLEOTIDE SEQUENCE</scope>
    <source>
        <strain evidence="8">MUM 19.33</strain>
    </source>
</reference>
<dbReference type="Pfam" id="PF11754">
    <property type="entry name" value="Velvet"/>
    <property type="match status" value="2"/>
</dbReference>
<evidence type="ECO:0000313" key="8">
    <source>
        <dbReference type="EMBL" id="KAI6785816.1"/>
    </source>
</evidence>
<evidence type="ECO:0000256" key="6">
    <source>
        <dbReference type="SAM" id="MobiDB-lite"/>
    </source>
</evidence>
<dbReference type="Proteomes" id="UP001055219">
    <property type="component" value="Unassembled WGS sequence"/>
</dbReference>
<reference evidence="8" key="1">
    <citation type="journal article" date="2021" name="J Fungi (Basel)">
        <title>Genomic and Metabolomic Analyses of the Marine Fungus Emericellopsis cladophorae: Insights into Saltwater Adaptability Mechanisms and Its Biosynthetic Potential.</title>
        <authorList>
            <person name="Goncalves M.F.M."/>
            <person name="Hilario S."/>
            <person name="Van de Peer Y."/>
            <person name="Esteves A.C."/>
            <person name="Alves A."/>
        </authorList>
    </citation>
    <scope>NUCLEOTIDE SEQUENCE</scope>
    <source>
        <strain evidence="8">MUM 19.33</strain>
    </source>
</reference>
<evidence type="ECO:0000256" key="5">
    <source>
        <dbReference type="ARBA" id="ARBA00023242"/>
    </source>
</evidence>
<accession>A0A9P9Y995</accession>
<dbReference type="PANTHER" id="PTHR33572:SF17">
    <property type="entry name" value="SEXUAL DEVELOPMENT REGULATOR VELC"/>
    <property type="match status" value="1"/>
</dbReference>
<evidence type="ECO:0000256" key="1">
    <source>
        <dbReference type="ARBA" id="ARBA00004123"/>
    </source>
</evidence>
<keyword evidence="5" id="KW-0539">Nucleus</keyword>
<comment type="caution">
    <text evidence="8">The sequence shown here is derived from an EMBL/GenBank/DDBJ whole genome shotgun (WGS) entry which is preliminary data.</text>
</comment>
<keyword evidence="9" id="KW-1185">Reference proteome</keyword>
<dbReference type="InterPro" id="IPR038491">
    <property type="entry name" value="Velvet_dom_sf"/>
</dbReference>
<proteinExistence type="predicted"/>
<comment type="subcellular location">
    <subcellularLocation>
        <location evidence="1">Nucleus</location>
    </subcellularLocation>
</comment>
<evidence type="ECO:0000256" key="2">
    <source>
        <dbReference type="ARBA" id="ARBA00022969"/>
    </source>
</evidence>
<dbReference type="Gene3D" id="2.60.40.3960">
    <property type="entry name" value="Velvet domain"/>
    <property type="match status" value="1"/>
</dbReference>
<dbReference type="GO" id="GO:0005634">
    <property type="term" value="C:nucleus"/>
    <property type="evidence" value="ECO:0007669"/>
    <property type="project" value="UniProtKB-SubCell"/>
</dbReference>
<organism evidence="8 9">
    <name type="scientific">Emericellopsis cladophorae</name>
    <dbReference type="NCBI Taxonomy" id="2686198"/>
    <lineage>
        <taxon>Eukaryota</taxon>
        <taxon>Fungi</taxon>
        <taxon>Dikarya</taxon>
        <taxon>Ascomycota</taxon>
        <taxon>Pezizomycotina</taxon>
        <taxon>Sordariomycetes</taxon>
        <taxon>Hypocreomycetidae</taxon>
        <taxon>Hypocreales</taxon>
        <taxon>Bionectriaceae</taxon>
        <taxon>Emericellopsis</taxon>
    </lineage>
</organism>
<dbReference type="InterPro" id="IPR021740">
    <property type="entry name" value="Velvet"/>
</dbReference>
<feature type="compositionally biased region" description="Pro residues" evidence="6">
    <location>
        <begin position="90"/>
        <end position="104"/>
    </location>
</feature>
<feature type="compositionally biased region" description="Pro residues" evidence="6">
    <location>
        <begin position="20"/>
        <end position="31"/>
    </location>
</feature>
<evidence type="ECO:0000313" key="9">
    <source>
        <dbReference type="Proteomes" id="UP001055219"/>
    </source>
</evidence>
<evidence type="ECO:0000259" key="7">
    <source>
        <dbReference type="PROSITE" id="PS51821"/>
    </source>
</evidence>
<dbReference type="PANTHER" id="PTHR33572">
    <property type="entry name" value="SPORE DEVELOPMENT REGULATOR VOSA"/>
    <property type="match status" value="1"/>
</dbReference>